<evidence type="ECO:0000259" key="2">
    <source>
        <dbReference type="Pfam" id="PF05899"/>
    </source>
</evidence>
<protein>
    <submittedName>
        <fullName evidence="3">DUF861 domain-containing protein</fullName>
    </submittedName>
</protein>
<feature type="region of interest" description="Disordered" evidence="1">
    <location>
        <begin position="1"/>
        <end position="22"/>
    </location>
</feature>
<evidence type="ECO:0000313" key="3">
    <source>
        <dbReference type="EMBL" id="MBF9235321.1"/>
    </source>
</evidence>
<sequence length="232" mass="24718">MSLESISFQPGSGAQSAKTISETPSNLSRNVIFESETLRVETCRVDGGVSESGSGGATALAVLDGALTLRVGEEDWYLETGQVLVLPSDAYTLVTAAGPTRWFAITAFNGGETASGRPVLVDPCVAVSPTPQPAPEIMLSAMPDCAGATVFEDPVARFKVGVWRSTPYARKVMPHRVHEFMLLLEGSVVLTMGSGERREVRASEAVFIPKGMPCGWNSDVDVKKIYVVQDPP</sequence>
<dbReference type="InterPro" id="IPR008579">
    <property type="entry name" value="UGlyAH_Cupin_dom"/>
</dbReference>
<dbReference type="Pfam" id="PF05899">
    <property type="entry name" value="Cupin_3"/>
    <property type="match status" value="1"/>
</dbReference>
<dbReference type="RefSeq" id="WP_196273316.1">
    <property type="nucleotide sequence ID" value="NZ_JADQDO010000012.1"/>
</dbReference>
<evidence type="ECO:0000256" key="1">
    <source>
        <dbReference type="SAM" id="MobiDB-lite"/>
    </source>
</evidence>
<dbReference type="Gene3D" id="2.60.120.10">
    <property type="entry name" value="Jelly Rolls"/>
    <property type="match status" value="1"/>
</dbReference>
<dbReference type="Proteomes" id="UP000599312">
    <property type="component" value="Unassembled WGS sequence"/>
</dbReference>
<organism evidence="3 4">
    <name type="scientific">Microvirga alba</name>
    <dbReference type="NCBI Taxonomy" id="2791025"/>
    <lineage>
        <taxon>Bacteria</taxon>
        <taxon>Pseudomonadati</taxon>
        <taxon>Pseudomonadota</taxon>
        <taxon>Alphaproteobacteria</taxon>
        <taxon>Hyphomicrobiales</taxon>
        <taxon>Methylobacteriaceae</taxon>
        <taxon>Microvirga</taxon>
    </lineage>
</organism>
<dbReference type="InterPro" id="IPR014710">
    <property type="entry name" value="RmlC-like_jellyroll"/>
</dbReference>
<proteinExistence type="predicted"/>
<dbReference type="PANTHER" id="PTHR40943:SF1">
    <property type="entry name" value="CYTOPLASMIC PROTEIN"/>
    <property type="match status" value="1"/>
</dbReference>
<feature type="domain" description="(S)-ureidoglycine aminohydrolase cupin" evidence="2">
    <location>
        <begin position="156"/>
        <end position="226"/>
    </location>
</feature>
<accession>A0A931BPZ3</accession>
<dbReference type="PANTHER" id="PTHR40943">
    <property type="entry name" value="CYTOPLASMIC PROTEIN-RELATED"/>
    <property type="match status" value="1"/>
</dbReference>
<gene>
    <name evidence="3" type="ORF">I2H38_18275</name>
</gene>
<reference evidence="3" key="1">
    <citation type="submission" date="2020-11" db="EMBL/GenBank/DDBJ databases">
        <authorList>
            <person name="Kim M.K."/>
        </authorList>
    </citation>
    <scope>NUCLEOTIDE SEQUENCE</scope>
    <source>
        <strain evidence="3">BT350</strain>
    </source>
</reference>
<dbReference type="EMBL" id="JADQDO010000012">
    <property type="protein sequence ID" value="MBF9235321.1"/>
    <property type="molecule type" value="Genomic_DNA"/>
</dbReference>
<keyword evidence="4" id="KW-1185">Reference proteome</keyword>
<evidence type="ECO:0000313" key="4">
    <source>
        <dbReference type="Proteomes" id="UP000599312"/>
    </source>
</evidence>
<dbReference type="AlphaFoldDB" id="A0A931BPZ3"/>
<name>A0A931BPZ3_9HYPH</name>
<dbReference type="InterPro" id="IPR011051">
    <property type="entry name" value="RmlC_Cupin_sf"/>
</dbReference>
<comment type="caution">
    <text evidence="3">The sequence shown here is derived from an EMBL/GenBank/DDBJ whole genome shotgun (WGS) entry which is preliminary data.</text>
</comment>
<dbReference type="SUPFAM" id="SSF51182">
    <property type="entry name" value="RmlC-like cupins"/>
    <property type="match status" value="2"/>
</dbReference>